<gene>
    <name evidence="13" type="ORF">I306_01889</name>
</gene>
<feature type="region of interest" description="Disordered" evidence="10">
    <location>
        <begin position="277"/>
        <end position="296"/>
    </location>
</feature>
<dbReference type="EMBL" id="KN848617">
    <property type="protein sequence ID" value="KIR81020.1"/>
    <property type="molecule type" value="Genomic_DNA"/>
</dbReference>
<dbReference type="InterPro" id="IPR024602">
    <property type="entry name" value="COG_su2_N"/>
</dbReference>
<evidence type="ECO:0000256" key="10">
    <source>
        <dbReference type="SAM" id="MobiDB-lite"/>
    </source>
</evidence>
<keyword evidence="9" id="KW-0175">Coiled coil</keyword>
<feature type="region of interest" description="Disordered" evidence="10">
    <location>
        <begin position="582"/>
        <end position="602"/>
    </location>
</feature>
<feature type="region of interest" description="Disordered" evidence="10">
    <location>
        <begin position="1"/>
        <end position="31"/>
    </location>
</feature>
<evidence type="ECO:0000256" key="6">
    <source>
        <dbReference type="ARBA" id="ARBA00023034"/>
    </source>
</evidence>
<feature type="compositionally biased region" description="Basic and acidic residues" evidence="10">
    <location>
        <begin position="683"/>
        <end position="700"/>
    </location>
</feature>
<evidence type="ECO:0000256" key="5">
    <source>
        <dbReference type="ARBA" id="ARBA00022927"/>
    </source>
</evidence>
<keyword evidence="6" id="KW-0333">Golgi apparatus</keyword>
<evidence type="ECO:0000256" key="7">
    <source>
        <dbReference type="ARBA" id="ARBA00023136"/>
    </source>
</evidence>
<feature type="region of interest" description="Disordered" evidence="10">
    <location>
        <begin position="668"/>
        <end position="700"/>
    </location>
</feature>
<dbReference type="PANTHER" id="PTHR12961">
    <property type="entry name" value="CONSERVED OLIGOMERIC GOLGI COMPLEX COMPONENT 2"/>
    <property type="match status" value="1"/>
</dbReference>
<dbReference type="PANTHER" id="PTHR12961:SF0">
    <property type="entry name" value="CONSERVED OLIGOMERIC GOLGI COMPLEX SUBUNIT 2"/>
    <property type="match status" value="1"/>
</dbReference>
<protein>
    <recommendedName>
        <fullName evidence="3">Conserved oligomeric Golgi complex subunit 2</fullName>
    </recommendedName>
    <alternativeName>
        <fullName evidence="8">Component of oligomeric Golgi complex 2</fullName>
    </alternativeName>
</protein>
<sequence>MEAPSPPREPPPPSPPSSSSSPARSLDLPSLQPLSHAHPLLAAPTFDPDAFLLSRIHIPLEELRAELREYLGDLREELVRLINEDYEEFLSLGTGLRGEEERLKRLEEPLQGVKKEVVSVRDVLAEHQAKLQEKLDERAALREEKALLDLLQRLFDTLTKAETLLDSPHTDEVETSKLVTRVAGEYTQIVYLMNKARAEECAIVSVVEERIINIKTRLSKDLSTVLLNELENQNAFGLKQCLKTYELIEGWEEAEEVVRKVFREYCRDTISSSALSLPTSPIAPQTPHPLQNASSDVPRLPASYNTPLALLFNRILAQVASYQPLLDISKEISEKFDFLARVFWPEIGDTIVERLGNVIFAAGRPDDLHKYYTTSHKFLDLLESIAPSARSVLAMRSSPSYTAFERRWQLPVYFQLRWKEIVSLLEQSLAGQPNYTTSSASSGQKGGEWVLVQSGAVWKALESCWKKDVYIAELAPRFWRLSLQISARYGTYLKSTVDSYVITEEDNSQEDAALRFASAAVVDLEKLAAKAKDLDVIKKLNLDEQLALPTTPYTSKILNILTRRCTDPLKLIRSIASQFRSSPASSTTTTTTTSTSSSSTRQPSYFVPSVFKPLHSLLSSQPQLKERYQQEFGRQIADAVFVNYASTLASVKKTEDLLRKHRKSKKSGITSFFSGGGGGGGGDGHDDGSGEKEEERFTNQMKVDIDALKEDAKGLGVDPESMDSWNELLAVVNKPGEA</sequence>
<keyword evidence="4" id="KW-0813">Transport</keyword>
<accession>A0ABR5BZH3</accession>
<feature type="compositionally biased region" description="Pro residues" evidence="10">
    <location>
        <begin position="1"/>
        <end position="16"/>
    </location>
</feature>
<feature type="domain" description="COG complex component COG2 C-terminal" evidence="12">
    <location>
        <begin position="406"/>
        <end position="705"/>
    </location>
</feature>
<feature type="compositionally biased region" description="Low complexity" evidence="10">
    <location>
        <begin position="582"/>
        <end position="600"/>
    </location>
</feature>
<reference evidence="13 14" key="1">
    <citation type="submission" date="2015-01" db="EMBL/GenBank/DDBJ databases">
        <title>The Genome Sequence of Cryptococcus gattii EJB2.</title>
        <authorList>
            <consortium name="The Broad Institute Genomics Platform"/>
            <person name="Cuomo C."/>
            <person name="Litvintseva A."/>
            <person name="Chen Y."/>
            <person name="Heitman J."/>
            <person name="Sun S."/>
            <person name="Springer D."/>
            <person name="Dromer F."/>
            <person name="Young S."/>
            <person name="Zeng Q."/>
            <person name="Gargeya S."/>
            <person name="Abouelleil A."/>
            <person name="Alvarado L."/>
            <person name="Chapman S.B."/>
            <person name="Gainer-Dewar J."/>
            <person name="Goldberg J."/>
            <person name="Griggs A."/>
            <person name="Gujja S."/>
            <person name="Hansen M."/>
            <person name="Howarth C."/>
            <person name="Imamovic A."/>
            <person name="Larimer J."/>
            <person name="Murphy C."/>
            <person name="Naylor J."/>
            <person name="Pearson M."/>
            <person name="Priest M."/>
            <person name="Roberts A."/>
            <person name="Saif S."/>
            <person name="Shea T."/>
            <person name="Sykes S."/>
            <person name="Wortman J."/>
            <person name="Nusbaum C."/>
            <person name="Birren B."/>
        </authorList>
    </citation>
    <scope>NUCLEOTIDE SEQUENCE [LARGE SCALE GENOMIC DNA]</scope>
    <source>
        <strain evidence="13 14">EJB2</strain>
    </source>
</reference>
<comment type="subcellular location">
    <subcellularLocation>
        <location evidence="1">Golgi apparatus membrane</location>
        <topology evidence="1">Peripheral membrane protein</topology>
    </subcellularLocation>
</comment>
<organism evidence="13 14">
    <name type="scientific">Cryptococcus gattii EJB2</name>
    <dbReference type="NCBI Taxonomy" id="1296103"/>
    <lineage>
        <taxon>Eukaryota</taxon>
        <taxon>Fungi</taxon>
        <taxon>Dikarya</taxon>
        <taxon>Basidiomycota</taxon>
        <taxon>Agaricomycotina</taxon>
        <taxon>Tremellomycetes</taxon>
        <taxon>Tremellales</taxon>
        <taxon>Cryptococcaceae</taxon>
        <taxon>Cryptococcus</taxon>
        <taxon>Cryptococcus gattii species complex</taxon>
    </lineage>
</organism>
<keyword evidence="14" id="KW-1185">Reference proteome</keyword>
<dbReference type="InterPro" id="IPR024603">
    <property type="entry name" value="COG_complex_COG2_C"/>
</dbReference>
<proteinExistence type="inferred from homology"/>
<evidence type="ECO:0000259" key="11">
    <source>
        <dbReference type="Pfam" id="PF06148"/>
    </source>
</evidence>
<evidence type="ECO:0000313" key="14">
    <source>
        <dbReference type="Proteomes" id="UP000054272"/>
    </source>
</evidence>
<evidence type="ECO:0000256" key="1">
    <source>
        <dbReference type="ARBA" id="ARBA00004395"/>
    </source>
</evidence>
<comment type="similarity">
    <text evidence="2">Belongs to the COG2 family.</text>
</comment>
<evidence type="ECO:0000313" key="13">
    <source>
        <dbReference type="EMBL" id="KIR81020.1"/>
    </source>
</evidence>
<keyword evidence="5" id="KW-0653">Protein transport</keyword>
<evidence type="ECO:0000256" key="3">
    <source>
        <dbReference type="ARBA" id="ARBA00020977"/>
    </source>
</evidence>
<evidence type="ECO:0000256" key="9">
    <source>
        <dbReference type="SAM" id="Coils"/>
    </source>
</evidence>
<feature type="domain" description="Conserved oligomeric Golgi complex subunit 2 N-terminal" evidence="11">
    <location>
        <begin position="36"/>
        <end position="107"/>
    </location>
</feature>
<name>A0ABR5BZH3_9TREE</name>
<keyword evidence="7" id="KW-0472">Membrane</keyword>
<dbReference type="Pfam" id="PF06148">
    <property type="entry name" value="COG2_N"/>
    <property type="match status" value="1"/>
</dbReference>
<evidence type="ECO:0000256" key="2">
    <source>
        <dbReference type="ARBA" id="ARBA00007603"/>
    </source>
</evidence>
<evidence type="ECO:0000256" key="8">
    <source>
        <dbReference type="ARBA" id="ARBA00031344"/>
    </source>
</evidence>
<evidence type="ECO:0000259" key="12">
    <source>
        <dbReference type="Pfam" id="PF12022"/>
    </source>
</evidence>
<dbReference type="InterPro" id="IPR009316">
    <property type="entry name" value="COG2"/>
</dbReference>
<feature type="compositionally biased region" description="Polar residues" evidence="10">
    <location>
        <begin position="277"/>
        <end position="295"/>
    </location>
</feature>
<evidence type="ECO:0000256" key="4">
    <source>
        <dbReference type="ARBA" id="ARBA00022448"/>
    </source>
</evidence>
<dbReference type="Proteomes" id="UP000054272">
    <property type="component" value="Unassembled WGS sequence"/>
</dbReference>
<feature type="coiled-coil region" evidence="9">
    <location>
        <begin position="60"/>
        <end position="144"/>
    </location>
</feature>
<dbReference type="Pfam" id="PF12022">
    <property type="entry name" value="COG2_C"/>
    <property type="match status" value="1"/>
</dbReference>